<dbReference type="GO" id="GO:0042795">
    <property type="term" value="P:snRNA transcription by RNA polymerase II"/>
    <property type="evidence" value="ECO:0007669"/>
    <property type="project" value="TreeGrafter"/>
</dbReference>
<dbReference type="AlphaFoldDB" id="A0A4S4E9K4"/>
<protein>
    <submittedName>
        <fullName evidence="2">Uncharacterized protein</fullName>
    </submittedName>
</protein>
<organism evidence="2 3">
    <name type="scientific">Camellia sinensis var. sinensis</name>
    <name type="common">China tea</name>
    <dbReference type="NCBI Taxonomy" id="542762"/>
    <lineage>
        <taxon>Eukaryota</taxon>
        <taxon>Viridiplantae</taxon>
        <taxon>Streptophyta</taxon>
        <taxon>Embryophyta</taxon>
        <taxon>Tracheophyta</taxon>
        <taxon>Spermatophyta</taxon>
        <taxon>Magnoliopsida</taxon>
        <taxon>eudicotyledons</taxon>
        <taxon>Gunneridae</taxon>
        <taxon>Pentapetalae</taxon>
        <taxon>asterids</taxon>
        <taxon>Ericales</taxon>
        <taxon>Theaceae</taxon>
        <taxon>Camellia</taxon>
    </lineage>
</organism>
<sequence>MDLKPFKLDIDELINEFAENKLTTLVDMKGVWLSRKFSFIFEASPTKLAVFMQALYAHSIRELKRLKNLLVDAKGNNIKVVSALVKRMLERNVFLFGFLDINEGSVTERINELTDIQNARIQVSHKKLFSNTQIEQFINMDLGMELEVNALKKMSTEYAAAREIAISDASEVMDVQNIKHITETKRLIGDVVEKTVQDWNVQKELFCQQTGLDHRDDQGPQQPQDNENFGQRKDDVNFEQEGDEHFEQQDDDENFEPKDDEKFAEELEQWMLSVEEL</sequence>
<dbReference type="EMBL" id="SDRB02006757">
    <property type="protein sequence ID" value="THG12156.1"/>
    <property type="molecule type" value="Genomic_DNA"/>
</dbReference>
<dbReference type="PANTHER" id="PTHR15131">
    <property type="entry name" value="SMALL NUCLEAR RNA ACTIVATING COMPLEX, POLYPEPTIDE 1"/>
    <property type="match status" value="1"/>
</dbReference>
<reference evidence="2 3" key="1">
    <citation type="journal article" date="2018" name="Proc. Natl. Acad. Sci. U.S.A.">
        <title>Draft genome sequence of Camellia sinensis var. sinensis provides insights into the evolution of the tea genome and tea quality.</title>
        <authorList>
            <person name="Wei C."/>
            <person name="Yang H."/>
            <person name="Wang S."/>
            <person name="Zhao J."/>
            <person name="Liu C."/>
            <person name="Gao L."/>
            <person name="Xia E."/>
            <person name="Lu Y."/>
            <person name="Tai Y."/>
            <person name="She G."/>
            <person name="Sun J."/>
            <person name="Cao H."/>
            <person name="Tong W."/>
            <person name="Gao Q."/>
            <person name="Li Y."/>
            <person name="Deng W."/>
            <person name="Jiang X."/>
            <person name="Wang W."/>
            <person name="Chen Q."/>
            <person name="Zhang S."/>
            <person name="Li H."/>
            <person name="Wu J."/>
            <person name="Wang P."/>
            <person name="Li P."/>
            <person name="Shi C."/>
            <person name="Zheng F."/>
            <person name="Jian J."/>
            <person name="Huang B."/>
            <person name="Shan D."/>
            <person name="Shi M."/>
            <person name="Fang C."/>
            <person name="Yue Y."/>
            <person name="Li F."/>
            <person name="Li D."/>
            <person name="Wei S."/>
            <person name="Han B."/>
            <person name="Jiang C."/>
            <person name="Yin Y."/>
            <person name="Xia T."/>
            <person name="Zhang Z."/>
            <person name="Bennetzen J.L."/>
            <person name="Zhao S."/>
            <person name="Wan X."/>
        </authorList>
    </citation>
    <scope>NUCLEOTIDE SEQUENCE [LARGE SCALE GENOMIC DNA]</scope>
    <source>
        <strain evidence="3">cv. Shuchazao</strain>
        <tissue evidence="2">Leaf</tissue>
    </source>
</reference>
<keyword evidence="3" id="KW-1185">Reference proteome</keyword>
<dbReference type="InterPro" id="IPR019188">
    <property type="entry name" value="SNAPC1"/>
</dbReference>
<feature type="region of interest" description="Disordered" evidence="1">
    <location>
        <begin position="211"/>
        <end position="262"/>
    </location>
</feature>
<dbReference type="PANTHER" id="PTHR15131:SF3">
    <property type="entry name" value="SNRNA-ACTIVATING PROTEIN COMPLEX SUBUNIT 1"/>
    <property type="match status" value="1"/>
</dbReference>
<evidence type="ECO:0000313" key="2">
    <source>
        <dbReference type="EMBL" id="THG12156.1"/>
    </source>
</evidence>
<feature type="compositionally biased region" description="Polar residues" evidence="1">
    <location>
        <begin position="219"/>
        <end position="229"/>
    </location>
</feature>
<dbReference type="Pfam" id="PF09808">
    <property type="entry name" value="SNAPC1"/>
    <property type="match status" value="1"/>
</dbReference>
<comment type="caution">
    <text evidence="2">The sequence shown here is derived from an EMBL/GenBank/DDBJ whole genome shotgun (WGS) entry which is preliminary data.</text>
</comment>
<proteinExistence type="predicted"/>
<accession>A0A4S4E9K4</accession>
<evidence type="ECO:0000313" key="3">
    <source>
        <dbReference type="Proteomes" id="UP000306102"/>
    </source>
</evidence>
<dbReference type="GO" id="GO:0042796">
    <property type="term" value="P:snRNA transcription by RNA polymerase III"/>
    <property type="evidence" value="ECO:0007669"/>
    <property type="project" value="TreeGrafter"/>
</dbReference>
<dbReference type="GO" id="GO:0019185">
    <property type="term" value="C:snRNA-activating protein complex"/>
    <property type="evidence" value="ECO:0007669"/>
    <property type="project" value="TreeGrafter"/>
</dbReference>
<name>A0A4S4E9K4_CAMSN</name>
<gene>
    <name evidence="2" type="ORF">TEA_025019</name>
</gene>
<dbReference type="Proteomes" id="UP000306102">
    <property type="component" value="Unassembled WGS sequence"/>
</dbReference>
<dbReference type="GO" id="GO:0043565">
    <property type="term" value="F:sequence-specific DNA binding"/>
    <property type="evidence" value="ECO:0007669"/>
    <property type="project" value="TreeGrafter"/>
</dbReference>
<evidence type="ECO:0000256" key="1">
    <source>
        <dbReference type="SAM" id="MobiDB-lite"/>
    </source>
</evidence>